<dbReference type="EMBL" id="KZ303517">
    <property type="protein sequence ID" value="PIA14482.1"/>
    <property type="molecule type" value="Genomic_DNA"/>
</dbReference>
<dbReference type="STRING" id="763665.A0A2G5B664"/>
<organism evidence="6 7">
    <name type="scientific">Coemansia reversa (strain ATCC 12441 / NRRL 1564)</name>
    <dbReference type="NCBI Taxonomy" id="763665"/>
    <lineage>
        <taxon>Eukaryota</taxon>
        <taxon>Fungi</taxon>
        <taxon>Fungi incertae sedis</taxon>
        <taxon>Zoopagomycota</taxon>
        <taxon>Kickxellomycotina</taxon>
        <taxon>Kickxellomycetes</taxon>
        <taxon>Kickxellales</taxon>
        <taxon>Kickxellaceae</taxon>
        <taxon>Coemansia</taxon>
    </lineage>
</organism>
<proteinExistence type="inferred from homology"/>
<evidence type="ECO:0000256" key="1">
    <source>
        <dbReference type="ARBA" id="ARBA00004232"/>
    </source>
</evidence>
<keyword evidence="3" id="KW-0812">Transmembrane</keyword>
<keyword evidence="4" id="KW-1133">Transmembrane helix</keyword>
<dbReference type="Pfam" id="PF03914">
    <property type="entry name" value="CBF"/>
    <property type="match status" value="1"/>
</dbReference>
<dbReference type="GO" id="GO:0031965">
    <property type="term" value="C:nuclear membrane"/>
    <property type="evidence" value="ECO:0007669"/>
    <property type="project" value="UniProtKB-SubCell"/>
</dbReference>
<dbReference type="PANTHER" id="PTHR12455">
    <property type="entry name" value="NUCLEOLAR COMPLEX PROTEIN 4"/>
    <property type="match status" value="1"/>
</dbReference>
<dbReference type="SUPFAM" id="SSF48371">
    <property type="entry name" value="ARM repeat"/>
    <property type="match status" value="1"/>
</dbReference>
<dbReference type="InterPro" id="IPR016024">
    <property type="entry name" value="ARM-type_fold"/>
</dbReference>
<keyword evidence="7" id="KW-1185">Reference proteome</keyword>
<dbReference type="OrthoDB" id="10263185at2759"/>
<comment type="similarity">
    <text evidence="2">Belongs to the CBF/MAK21 family.</text>
</comment>
<keyword evidence="4" id="KW-0472">Membrane</keyword>
<evidence type="ECO:0000313" key="7">
    <source>
        <dbReference type="Proteomes" id="UP000242474"/>
    </source>
</evidence>
<dbReference type="PANTHER" id="PTHR12455:SF0">
    <property type="entry name" value="NUCLEOLAR COMPLEX PROTEIN 4 HOMOLOG"/>
    <property type="match status" value="1"/>
</dbReference>
<dbReference type="Proteomes" id="UP000242474">
    <property type="component" value="Unassembled WGS sequence"/>
</dbReference>
<dbReference type="GO" id="GO:0032040">
    <property type="term" value="C:small-subunit processome"/>
    <property type="evidence" value="ECO:0007669"/>
    <property type="project" value="TreeGrafter"/>
</dbReference>
<evidence type="ECO:0000256" key="4">
    <source>
        <dbReference type="ARBA" id="ARBA00022989"/>
    </source>
</evidence>
<reference evidence="6 7" key="1">
    <citation type="journal article" date="2015" name="Genome Biol. Evol.">
        <title>Phylogenomic analyses indicate that early fungi evolved digesting cell walls of algal ancestors of land plants.</title>
        <authorList>
            <person name="Chang Y."/>
            <person name="Wang S."/>
            <person name="Sekimoto S."/>
            <person name="Aerts A.L."/>
            <person name="Choi C."/>
            <person name="Clum A."/>
            <person name="LaButti K.M."/>
            <person name="Lindquist E.A."/>
            <person name="Yee Ngan C."/>
            <person name="Ohm R.A."/>
            <person name="Salamov A.A."/>
            <person name="Grigoriev I.V."/>
            <person name="Spatafora J.W."/>
            <person name="Berbee M.L."/>
        </authorList>
    </citation>
    <scope>NUCLEOTIDE SEQUENCE [LARGE SCALE GENOMIC DNA]</scope>
    <source>
        <strain evidence="6 7">NRRL 1564</strain>
    </source>
</reference>
<evidence type="ECO:0000313" key="6">
    <source>
        <dbReference type="EMBL" id="PIA14482.1"/>
    </source>
</evidence>
<dbReference type="InterPro" id="IPR005612">
    <property type="entry name" value="CCAAT-binding_factor"/>
</dbReference>
<sequence length="499" mass="56651">KTLAESVRKLEANVLSSHQNLNDIVKIFKIANGEHAETAFMAVNSLGRIYSGLWAKGLLRRSKSQKDSAAAKVSEWLRANFNMYTDLLKTMLSHSEAPMQIAAMRMLFQLLSKEGESLIKAAGGYAFPNESFMEIIESVLNISTASEHLLRGLVESYLNVYDDLRIYFYRSFAKMAAPDYDPFKHNSKKGPRNKMPTEISEMFVRNAFAVISEIRAIPKTDIADIKSFWITLPKNLGDAEPIVLSPAVHKKAFSEAWLAFMRLSLTADMYKQVLLTMHKRIIPHMTDAKGLMDFLSNSYDAGGSISLLALNGLFTLITEYNLNYPQFYEKLYALLDRNLLHVKYRARFFRLLEVFLGSSHLPAYLIAAFIKRMSRLALSAPPAGAVTVIPMVYNLLKDHPSCMVLIHRMPGYNEETGEEVVTGDCDPFDSEESDPAKCQAMKSSLWELETLQHHYYPNIATLAKVFNEPFHKPKFMLEDFLDHTYATFFESDTARKPKK</sequence>
<protein>
    <submittedName>
        <fullName evidence="6">CBF-domain-containing protein</fullName>
    </submittedName>
</protein>
<dbReference type="GO" id="GO:0030692">
    <property type="term" value="C:Noc4p-Nop14p complex"/>
    <property type="evidence" value="ECO:0007669"/>
    <property type="project" value="TreeGrafter"/>
</dbReference>
<gene>
    <name evidence="6" type="ORF">COEREDRAFT_20964</name>
</gene>
<evidence type="ECO:0000256" key="3">
    <source>
        <dbReference type="ARBA" id="ARBA00022692"/>
    </source>
</evidence>
<evidence type="ECO:0000256" key="2">
    <source>
        <dbReference type="ARBA" id="ARBA00007797"/>
    </source>
</evidence>
<feature type="domain" description="CCAAT-binding factor" evidence="5">
    <location>
        <begin position="306"/>
        <end position="463"/>
    </location>
</feature>
<feature type="non-terminal residue" evidence="6">
    <location>
        <position position="1"/>
    </location>
</feature>
<dbReference type="AlphaFoldDB" id="A0A2G5B664"/>
<name>A0A2G5B664_COERN</name>
<feature type="non-terminal residue" evidence="6">
    <location>
        <position position="499"/>
    </location>
</feature>
<accession>A0A2G5B664</accession>
<comment type="subcellular location">
    <subcellularLocation>
        <location evidence="1">Nucleus membrane</location>
        <topology evidence="1">Multi-pass membrane protein</topology>
    </subcellularLocation>
</comment>
<dbReference type="InterPro" id="IPR027193">
    <property type="entry name" value="Noc4"/>
</dbReference>
<evidence type="ECO:0000259" key="5">
    <source>
        <dbReference type="Pfam" id="PF03914"/>
    </source>
</evidence>
<dbReference type="GO" id="GO:0042254">
    <property type="term" value="P:ribosome biogenesis"/>
    <property type="evidence" value="ECO:0007669"/>
    <property type="project" value="InterPro"/>
</dbReference>